<proteinExistence type="predicted"/>
<dbReference type="SUPFAM" id="SSF49785">
    <property type="entry name" value="Galactose-binding domain-like"/>
    <property type="match status" value="1"/>
</dbReference>
<dbReference type="Pfam" id="PF17132">
    <property type="entry name" value="Glyco_hydro_106"/>
    <property type="match status" value="1"/>
</dbReference>
<keyword evidence="1" id="KW-0732">Signal</keyword>
<dbReference type="Gene3D" id="2.60.120.260">
    <property type="entry name" value="Galactose-binding domain-like"/>
    <property type="match status" value="1"/>
</dbReference>
<evidence type="ECO:0000313" key="2">
    <source>
        <dbReference type="EMBL" id="KAF5854506.1"/>
    </source>
</evidence>
<evidence type="ECO:0000313" key="3">
    <source>
        <dbReference type="Proteomes" id="UP000624244"/>
    </source>
</evidence>
<dbReference type="PANTHER" id="PTHR36848">
    <property type="entry name" value="DNA-BINDING PROTEIN (PUTATIVE SECRETED PROTEIN)-RELATED"/>
    <property type="match status" value="1"/>
</dbReference>
<feature type="signal peptide" evidence="1">
    <location>
        <begin position="1"/>
        <end position="16"/>
    </location>
</feature>
<dbReference type="Proteomes" id="UP000624244">
    <property type="component" value="Unassembled WGS sequence"/>
</dbReference>
<evidence type="ECO:0000256" key="1">
    <source>
        <dbReference type="SAM" id="SignalP"/>
    </source>
</evidence>
<sequence>MKPVLLSALLLPTARGLSVHSSAPSNVTAQFSNPPNQYRPKFRYWLPDASVTHDSVQNDVRQIAAVGGGGLEFLPFYNYGLGPALTDWSIYGFGTDAFNKLFQAALDTASTLRLAFDFALGPNQGAGVPSEVETPGLAKTLVYGSTKIESGANFSGEIPEPVVNYNFLPGFMNPPEPWGSNELLAVVAGRIASEGGFADGPYGSKIPYTVLDHESLVELTNITNHGTLTWTAPDGNRTWVLFAVYERYTNQRTCVSIANATTALGNGSWVVDHWSVSGAKKTTDFWDQHILSVPEIARLVGEIMSYAWEDSMEIQAALPWTPNLSSRFEQLHGYSINKYLPILFHGTNAWQALWPAYNMTYTVGEYFTDGGPYVQDYKLALSEGYVDYIDHYAKWATSKGLQLSNQPGYNQPVDMAEAIPHVQVPELESLGLEEDIDLYRQFAGPAHLSGRNVISTEIGAINGAAYSLRVPKLKNLFDQSYAAGVNTIVVHGYAYSGEYVKTTWPGYTPFQYSYTEMWNQRQPAWQHLDDLFTYSARNSLIMQSGTPKVDLALYYYQAPYKFTDLYSTSDANAYGYTYEYLGPNNLVSEDAVVVDGVLAPEGPAYKALLIHNQTQITLDASAAFLEFARNGLPIYIVGTIPNTTIGSTGQQQVSANINELLQYKNVRVFDAKDFSTSKLAADGVHARALVDGTTTASDLFTFWTADVGSRSEYVYLYNQGAIGVFNITFNVGKDLMPYILDPWTGSEISSAVFERSSSSVRMAIQLQSHQTTIVAFKAAASAQREKNIVNHSSNVKNVHFTEDNHLEALISDSLPASLCLSNGKNINLPEVNTQTLVVTTLGPWNLIVQAYGPMLDHTTVDPNITTINVGMLPQLAPWTKIPGIEHVSGIGTYSTNFTISTDNSTSIMVDFGPVLHTIKAWLNGKQVPAIDPTNPIVEISKLVKSGNNVMKVEVTTSLFNAVKENIDNVLSIGVGPTNKTVYTSQDWHEFGLVGPVQLRPYRKVRVELS</sequence>
<evidence type="ECO:0008006" key="4">
    <source>
        <dbReference type="Google" id="ProtNLM"/>
    </source>
</evidence>
<gene>
    <name evidence="2" type="ORF">GGP41_007337</name>
</gene>
<comment type="caution">
    <text evidence="2">The sequence shown here is derived from an EMBL/GenBank/DDBJ whole genome shotgun (WGS) entry which is preliminary data.</text>
</comment>
<dbReference type="InterPro" id="IPR008979">
    <property type="entry name" value="Galactose-bd-like_sf"/>
</dbReference>
<reference evidence="2" key="1">
    <citation type="submission" date="2019-11" db="EMBL/GenBank/DDBJ databases">
        <title>Bipolaris sorokiniana Genome sequencing.</title>
        <authorList>
            <person name="Wang H."/>
        </authorList>
    </citation>
    <scope>NUCLEOTIDE SEQUENCE</scope>
</reference>
<dbReference type="InterPro" id="IPR053161">
    <property type="entry name" value="Ulvan_degrading_GH"/>
</dbReference>
<accession>A0A8H6DZV9</accession>
<organism evidence="2 3">
    <name type="scientific">Cochliobolus sativus</name>
    <name type="common">Common root rot and spot blotch fungus</name>
    <name type="synonym">Bipolaris sorokiniana</name>
    <dbReference type="NCBI Taxonomy" id="45130"/>
    <lineage>
        <taxon>Eukaryota</taxon>
        <taxon>Fungi</taxon>
        <taxon>Dikarya</taxon>
        <taxon>Ascomycota</taxon>
        <taxon>Pezizomycotina</taxon>
        <taxon>Dothideomycetes</taxon>
        <taxon>Pleosporomycetidae</taxon>
        <taxon>Pleosporales</taxon>
        <taxon>Pleosporineae</taxon>
        <taxon>Pleosporaceae</taxon>
        <taxon>Bipolaris</taxon>
    </lineage>
</organism>
<protein>
    <recommendedName>
        <fullName evidence="4">Glycoside hydrolase family 2 protein</fullName>
    </recommendedName>
</protein>
<name>A0A8H6DZV9_COCSA</name>
<dbReference type="EMBL" id="WNKQ01000001">
    <property type="protein sequence ID" value="KAF5854506.1"/>
    <property type="molecule type" value="Genomic_DNA"/>
</dbReference>
<dbReference type="AlphaFoldDB" id="A0A8H6DZV9"/>
<dbReference type="PANTHER" id="PTHR36848:SF2">
    <property type="entry name" value="SECRETED PROTEIN"/>
    <property type="match status" value="1"/>
</dbReference>
<feature type="chain" id="PRO_5034410241" description="Glycoside hydrolase family 2 protein" evidence="1">
    <location>
        <begin position="17"/>
        <end position="1009"/>
    </location>
</feature>